<keyword evidence="3" id="KW-1185">Reference proteome</keyword>
<name>A0A6H5INI7_9HYME</name>
<feature type="region of interest" description="Disordered" evidence="1">
    <location>
        <begin position="289"/>
        <end position="316"/>
    </location>
</feature>
<feature type="compositionally biased region" description="Low complexity" evidence="1">
    <location>
        <begin position="389"/>
        <end position="405"/>
    </location>
</feature>
<feature type="compositionally biased region" description="Low complexity" evidence="1">
    <location>
        <begin position="289"/>
        <end position="299"/>
    </location>
</feature>
<gene>
    <name evidence="2" type="ORF">TBRA_LOCUS10064</name>
</gene>
<dbReference type="OrthoDB" id="7607051at2759"/>
<dbReference type="EMBL" id="CADCXV010000901">
    <property type="protein sequence ID" value="CAB0038277.1"/>
    <property type="molecule type" value="Genomic_DNA"/>
</dbReference>
<dbReference type="Proteomes" id="UP000479190">
    <property type="component" value="Unassembled WGS sequence"/>
</dbReference>
<dbReference type="AlphaFoldDB" id="A0A6H5INI7"/>
<feature type="compositionally biased region" description="Low complexity" evidence="1">
    <location>
        <begin position="435"/>
        <end position="462"/>
    </location>
</feature>
<feature type="non-terminal residue" evidence="2">
    <location>
        <position position="1"/>
    </location>
</feature>
<organism evidence="2 3">
    <name type="scientific">Trichogramma brassicae</name>
    <dbReference type="NCBI Taxonomy" id="86971"/>
    <lineage>
        <taxon>Eukaryota</taxon>
        <taxon>Metazoa</taxon>
        <taxon>Ecdysozoa</taxon>
        <taxon>Arthropoda</taxon>
        <taxon>Hexapoda</taxon>
        <taxon>Insecta</taxon>
        <taxon>Pterygota</taxon>
        <taxon>Neoptera</taxon>
        <taxon>Endopterygota</taxon>
        <taxon>Hymenoptera</taxon>
        <taxon>Apocrita</taxon>
        <taxon>Proctotrupomorpha</taxon>
        <taxon>Chalcidoidea</taxon>
        <taxon>Trichogrammatidae</taxon>
        <taxon>Trichogramma</taxon>
    </lineage>
</organism>
<sequence length="1217" mass="134724">TLKAKIRSHVETVTSPSPQRSRDHHPYLHRLRLAKVSNGAGGLQLSIELSRLIDDCGGSTGERDKKGKIPSARGSLVSSGGGEGGGAAAAAAAASAASAKAEASSQTTRTVVRGPIIIDARTLNAHPTLLSTSHHHSTTADHHHLHYHYQQHHSVVAPSQQQQQQQHSWCSGCKLATDQQQQQTTVPGVVAQPPPVVSCLLGVYPGAPTAPTAGCGAQAGPLVPRVPPPPAPPQPPLLAGVGPYKQQPQPQSIVGPVSAGLVQTAAAANVTPSGCRTCCCHHQQVTPQQQQQPTQPQQQQHHHHHHHQPATAVQLTSQRGGISLRVARVASTTSVRAAPYAHSQHQVLGTECRCREDTGAVGGGGAAHILGGPMLFVPFTVPSFPATHQQQQQQQQQSHPAVVATAPPPLAHGPVQSHHHTAVAVQSVVPAGPAGQNQIVQAQQQQQQQGQPQPGVVAPGAQLNHLSHQALVQQQQQQQQTPTSQQQPIIHSTSCSPQQQATTPNKAVGRRKSARTSEKQLARARARRERDRVSSERVKLQQSQRRSASHTCVSHLMFVPRARSAKQRSHTYTICAGLQDRPEAHRAGLCCVTKIRNRAQQPRSRKFERGKSLDQSLILWQQLYNFGSSSSSSSFSLVHHTQSKDAPELATYAYKPLVPLQTHENYNYTIPTATTTGTTTTTAAAAAAAETKKKKKAGKKAAAATREEKKYMYKYLEYQRLVRTLACTRFALRRDADDISLLLQRQALLSRTTSIRSSDLSALNRLLRSIVIFLAIFGKKKIAVERKSPCARRRRDSDFTARCHNRIQTSIIHLAACFARWRTVVLFVCLSLHSRAKTPKARWWVLQREPRARHTTTTTIRSCSVRDRERERHYKRITRSIVLSLSLSLCTARRLTWPRTAYTVSRAISAHFSDINESTTSRITPRRHAKMVSLAMTRNFLEVIVTMRNQFLMNFAENLSRCKRQRSTKNLGADRIVFSRVSQVWRGLSAYKFLTVRYLYVLISLRLGSISSSSIREYKLPLRAGNCTLQKKLVPEIAAAWLLKKEERSSKKEYEDGRSIGNRTIQKRVNAICEKAALTRHDARRRAVHEVFICKPSARIARTRKCQIVNPTKVKKVFLSLPPCLRRKREIEPRGEGNTERDMTKCTYDDGAGYFYTLFALRRDALARLMNASSCIGCYFAATRYRFLSVSFSDTRCNTVICKLANQRSQETKPYEK</sequence>
<feature type="compositionally biased region" description="Basic and acidic residues" evidence="1">
    <location>
        <begin position="528"/>
        <end position="539"/>
    </location>
</feature>
<feature type="region of interest" description="Disordered" evidence="1">
    <location>
        <begin position="385"/>
        <end position="421"/>
    </location>
</feature>
<proteinExistence type="predicted"/>
<evidence type="ECO:0000313" key="2">
    <source>
        <dbReference type="EMBL" id="CAB0038277.1"/>
    </source>
</evidence>
<protein>
    <submittedName>
        <fullName evidence="2">Uncharacterized protein</fullName>
    </submittedName>
</protein>
<feature type="region of interest" description="Disordered" evidence="1">
    <location>
        <begin position="1"/>
        <end position="25"/>
    </location>
</feature>
<feature type="region of interest" description="Disordered" evidence="1">
    <location>
        <begin position="58"/>
        <end position="87"/>
    </location>
</feature>
<evidence type="ECO:0000313" key="3">
    <source>
        <dbReference type="Proteomes" id="UP000479190"/>
    </source>
</evidence>
<accession>A0A6H5INI7</accession>
<feature type="compositionally biased region" description="Low complexity" evidence="1">
    <location>
        <begin position="473"/>
        <end position="488"/>
    </location>
</feature>
<feature type="region of interest" description="Disordered" evidence="1">
    <location>
        <begin position="435"/>
        <end position="546"/>
    </location>
</feature>
<feature type="compositionally biased region" description="Polar residues" evidence="1">
    <location>
        <begin position="489"/>
        <end position="505"/>
    </location>
</feature>
<reference evidence="2 3" key="1">
    <citation type="submission" date="2020-02" db="EMBL/GenBank/DDBJ databases">
        <authorList>
            <person name="Ferguson B K."/>
        </authorList>
    </citation>
    <scope>NUCLEOTIDE SEQUENCE [LARGE SCALE GENOMIC DNA]</scope>
</reference>
<evidence type="ECO:0000256" key="1">
    <source>
        <dbReference type="SAM" id="MobiDB-lite"/>
    </source>
</evidence>